<dbReference type="InterPro" id="IPR043782">
    <property type="entry name" value="DUF5724"/>
</dbReference>
<dbReference type="Pfam" id="PF18991">
    <property type="entry name" value="DUF5724"/>
    <property type="match status" value="1"/>
</dbReference>
<sequence length="1670" mass="191951">MISSDKARAFIQQHDKIAISKDQFANFSRPYQVLGLIISNQWEDGYANYAMLKAYEGGFGTDNTINPWTNAEGLRLATLLFGSGIGSFVAKIWDILTTLPYQESYSRRPFRLRPELCYTQTRLNTLKSMYYGGASGFNSMTILDQLQYDVYQHVPDIGLFYASVFTEDQAKYYPILEEIFLGEHHIGGVSRELIRGLLLTEYDAYHLLVEKLLLAAQQQEGLRQTILETLDFTSVKALKRFLKVILDHNLTRFSSVVRAVDTWFGFGWDAPKANTIQRTLELALNYFENPNAIELAINSQDNLELYVALWVKAIADVDAANLLALNVVFDDKSLLISKLVSLFFVQETERTHSDLIQYAEQHVGEDIELDYWMLVNFPSHELSDNLFNKLVESASKLPTAGKEFVGRGFSWKNYTIKPEYFFDAIIRDAQPHHFVLMAQDLAGIPSNSRESLMRKLFPDHYAYSWSHRYDSSPDRKNLDLPAESWQRQVVRQAISDRNTAVSATGMSLMNAMDLYAEDITALESLLARKGKDQRKLAIQLLLKQRDQVLEASLSRLLLSTNIDQRLAGLEILVLLAEKKEWSDYVQKQVTAYSNRKIGKNESVFLDQLNKESAKPDYGFSNGFGAIDYGNLTEMRLPQSQFTRPKKRLISFSKKREFLFEDLINVKKTIQAINGLYALFDQHRKHEYGYEGYQGSLETTLLEISLQGMKRLGQEATAEQHLENLPLADVWKGWYNQAALNDFEIQAVMRYIYNHYNDYQQYKELKSFKELYIPTFAGINFGQGEYYYSSDSEKIVHILQQLMEVHSDRVVWAAYKLDILEDSLHHFPEELKTHNFADNQHYCHYEVYWTDFVTNMLYTISVSDFAFYSTEQLLRLYQMHLFVIGQQLAEGKAVSTIQQIIPYLSAALNPEKPVNLDFPAIELLLELFQRGKINKDDLLFLSLISKDLFFILDGGQNYNVQQLKSYTIPKINETLKKNLLTVELQRGDIPTEASPFIEKMQKVEGIDYFFEVLQRMGKENFDRGYSYGINLSKKYTFSRILKRGRPSAEEAYAAFTAALKASNVDKKRLVEVSCYATQWADWVGDYLQIPSLSEAVWWFLAHTTDYMDAEKETVLSRYSTVPKNDFQKGAIDIEWFQRVYANLGKANWKLVHESAKYLSDGMGYRRVKIYSSVLLGETKITETLKRITEKRDKDYVMALGLIPISKNNAAGDLLKRYNVLQNFLNESKQFGAQRQESEKNAVEIGMDNLARNAGFEDSVRFVWAMEAKATQQILKEALVTIDDVDIRLTVDEEGKAELLVNRNGKALKSIPDKLKKNKAIESLKDGKAYLSKQFSRTKQALENSMLRRDRYSPSELRQIMEHPIVRAMLSKLVLYKPDTQQTGFWSDAGLVDSEGKLAPIKDSDQLLIAHPFHLYDTAQWDLYQRYLFKHTIQQPFKQVFRELYVPTADELEQRTRSTRYQGQQIQPKKTIALLRGRGWTVSYEEGLQKVFHKEGYLVTMFAMADWYSPSDVEAPTLELICFYGLRDRELLPITDIDPVVFSEVMRDMDLVVSVAHVGEVDPEASHSSMQMRAALAKESATLFGLENVEVKERHVLVRGTLAEYSIHLGSGMVAIAGRQLALIPVHSQHRGRVFLPFVDDDPKSAEIISKMRYLAQDNKIKDPTVLDQINR</sequence>
<protein>
    <recommendedName>
        <fullName evidence="6">DUF4132 domain-containing protein</fullName>
    </recommendedName>
</protein>
<accession>A0A0B8T1M8</accession>
<evidence type="ECO:0008006" key="6">
    <source>
        <dbReference type="Google" id="ProtNLM"/>
    </source>
</evidence>
<evidence type="ECO:0000259" key="2">
    <source>
        <dbReference type="Pfam" id="PF18991"/>
    </source>
</evidence>
<dbReference type="STRING" id="1229276.DI53_3618"/>
<dbReference type="OrthoDB" id="9763697at2"/>
<keyword evidence="5" id="KW-1185">Reference proteome</keyword>
<proteinExistence type="predicted"/>
<evidence type="ECO:0000313" key="4">
    <source>
        <dbReference type="EMBL" id="KGE12578.1"/>
    </source>
</evidence>
<dbReference type="Proteomes" id="UP000031802">
    <property type="component" value="Unassembled WGS sequence"/>
</dbReference>
<feature type="domain" description="DUF4132" evidence="1">
    <location>
        <begin position="1303"/>
        <end position="1478"/>
    </location>
</feature>
<feature type="domain" description="DUF5724" evidence="2">
    <location>
        <begin position="62"/>
        <end position="1264"/>
    </location>
</feature>
<dbReference type="PATRIC" id="fig|1229276.3.peg.3734"/>
<name>A0A0B8T1M8_9SPHI</name>
<gene>
    <name evidence="4" type="ORF">DI53_3618</name>
</gene>
<dbReference type="RefSeq" id="WP_037502983.1">
    <property type="nucleotide sequence ID" value="NZ_JJMU01000066.1"/>
</dbReference>
<reference evidence="4 5" key="2">
    <citation type="journal article" date="2015" name="PLoS ONE">
        <title>Whole-Genome Optical Mapping and Finished Genome Sequence of Sphingobacterium deserti sp. nov., a New Species Isolated from the Western Desert of China.</title>
        <authorList>
            <person name="Teng C."/>
            <person name="Zhou Z."/>
            <person name="Molnar I."/>
            <person name="Li X."/>
            <person name="Tang R."/>
            <person name="Chen M."/>
            <person name="Wang L."/>
            <person name="Su S."/>
            <person name="Zhang W."/>
            <person name="Lin M."/>
        </authorList>
    </citation>
    <scope>NUCLEOTIDE SEQUENCE [LARGE SCALE GENOMIC DNA]</scope>
    <source>
        <strain evidence="5">ACCC05744</strain>
    </source>
</reference>
<feature type="domain" description="DUF7737" evidence="3">
    <location>
        <begin position="1568"/>
        <end position="1668"/>
    </location>
</feature>
<dbReference type="EMBL" id="JJMU01000066">
    <property type="protein sequence ID" value="KGE12578.1"/>
    <property type="molecule type" value="Genomic_DNA"/>
</dbReference>
<reference evidence="5" key="1">
    <citation type="submission" date="2014-04" db="EMBL/GenBank/DDBJ databases">
        <title>Whole-Genome optical mapping and complete genome sequence of Sphingobacterium deserti sp. nov., a new spaces isolated from desert in the west of China.</title>
        <authorList>
            <person name="Teng C."/>
            <person name="Zhou Z."/>
            <person name="Li X."/>
            <person name="Chen M."/>
            <person name="Lin M."/>
            <person name="Wang L."/>
            <person name="Su S."/>
            <person name="Zhang C."/>
            <person name="Zhang W."/>
        </authorList>
    </citation>
    <scope>NUCLEOTIDE SEQUENCE [LARGE SCALE GENOMIC DNA]</scope>
    <source>
        <strain evidence="5">ACCC05744</strain>
    </source>
</reference>
<dbReference type="InterPro" id="IPR025406">
    <property type="entry name" value="DUF4132"/>
</dbReference>
<comment type="caution">
    <text evidence="4">The sequence shown here is derived from an EMBL/GenBank/DDBJ whole genome shotgun (WGS) entry which is preliminary data.</text>
</comment>
<evidence type="ECO:0000259" key="3">
    <source>
        <dbReference type="Pfam" id="PF24879"/>
    </source>
</evidence>
<evidence type="ECO:0000313" key="5">
    <source>
        <dbReference type="Proteomes" id="UP000031802"/>
    </source>
</evidence>
<evidence type="ECO:0000259" key="1">
    <source>
        <dbReference type="Pfam" id="PF13569"/>
    </source>
</evidence>
<organism evidence="4 5">
    <name type="scientific">Sphingobacterium deserti</name>
    <dbReference type="NCBI Taxonomy" id="1229276"/>
    <lineage>
        <taxon>Bacteria</taxon>
        <taxon>Pseudomonadati</taxon>
        <taxon>Bacteroidota</taxon>
        <taxon>Sphingobacteriia</taxon>
        <taxon>Sphingobacteriales</taxon>
        <taxon>Sphingobacteriaceae</taxon>
        <taxon>Sphingobacterium</taxon>
    </lineage>
</organism>
<dbReference type="Pfam" id="PF24879">
    <property type="entry name" value="DUF7737"/>
    <property type="match status" value="1"/>
</dbReference>
<dbReference type="InterPro" id="IPR056639">
    <property type="entry name" value="DUF7737"/>
</dbReference>
<dbReference type="eggNOG" id="COG1413">
    <property type="taxonomic scope" value="Bacteria"/>
</dbReference>
<dbReference type="Pfam" id="PF13569">
    <property type="entry name" value="DUF4132"/>
    <property type="match status" value="1"/>
</dbReference>